<dbReference type="Proteomes" id="UP000543030">
    <property type="component" value="Unassembled WGS sequence"/>
</dbReference>
<evidence type="ECO:0000313" key="2">
    <source>
        <dbReference type="EMBL" id="MBB5190755.1"/>
    </source>
</evidence>
<protein>
    <recommendedName>
        <fullName evidence="4">Cache domain-containing protein</fullName>
    </recommendedName>
</protein>
<dbReference type="AlphaFoldDB" id="A0A840RBM7"/>
<comment type="caution">
    <text evidence="2">The sequence shown here is derived from an EMBL/GenBank/DDBJ whole genome shotgun (WGS) entry which is preliminary data.</text>
</comment>
<gene>
    <name evidence="2" type="ORF">HNQ50_001477</name>
</gene>
<dbReference type="EMBL" id="JACHHN010000002">
    <property type="protein sequence ID" value="MBB5190755.1"/>
    <property type="molecule type" value="Genomic_DNA"/>
</dbReference>
<keyword evidence="3" id="KW-1185">Reference proteome</keyword>
<proteinExistence type="predicted"/>
<evidence type="ECO:0000313" key="3">
    <source>
        <dbReference type="Proteomes" id="UP000543030"/>
    </source>
</evidence>
<evidence type="ECO:0000256" key="1">
    <source>
        <dbReference type="SAM" id="Phobius"/>
    </source>
</evidence>
<feature type="transmembrane region" description="Helical" evidence="1">
    <location>
        <begin position="25"/>
        <end position="44"/>
    </location>
</feature>
<reference evidence="2 3" key="1">
    <citation type="submission" date="2020-08" db="EMBL/GenBank/DDBJ databases">
        <title>Genomic Encyclopedia of Type Strains, Phase IV (KMG-IV): sequencing the most valuable type-strain genomes for metagenomic binning, comparative biology and taxonomic classification.</title>
        <authorList>
            <person name="Goeker M."/>
        </authorList>
    </citation>
    <scope>NUCLEOTIDE SEQUENCE [LARGE SCALE GENOMIC DNA]</scope>
    <source>
        <strain evidence="2 3">DSM 18233</strain>
    </source>
</reference>
<dbReference type="RefSeq" id="WP_221303034.1">
    <property type="nucleotide sequence ID" value="NZ_JACHHN010000002.1"/>
</dbReference>
<organism evidence="2 3">
    <name type="scientific">Silvimonas terrae</name>
    <dbReference type="NCBI Taxonomy" id="300266"/>
    <lineage>
        <taxon>Bacteria</taxon>
        <taxon>Pseudomonadati</taxon>
        <taxon>Pseudomonadota</taxon>
        <taxon>Betaproteobacteria</taxon>
        <taxon>Neisseriales</taxon>
        <taxon>Chitinibacteraceae</taxon>
        <taxon>Silvimonas</taxon>
    </lineage>
</organism>
<accession>A0A840RBM7</accession>
<keyword evidence="1" id="KW-0472">Membrane</keyword>
<keyword evidence="1" id="KW-1133">Transmembrane helix</keyword>
<keyword evidence="1" id="KW-0812">Transmembrane</keyword>
<evidence type="ECO:0008006" key="4">
    <source>
        <dbReference type="Google" id="ProtNLM"/>
    </source>
</evidence>
<sequence>MTRRLAPRHWLDYAQRRLSWTAQRVLLLVFVLLQCSLFAGHLLYQRNYIEDQASRILRNTALLKAEQFEADINAMRYQMRVIGNALLLNHTVPPADVTPFLLQELKQDWLDGVIVFNATGDFVAQKASFPLNLALSARTLEQASFRNQPLFTYLRTADVDEKLFYWQSSGANPHLGGFVIYRAVRGPQGRYLGGTVGYFNSTSMATLFQKMENEGFYIGPGGAMTVLDRDNGMELARMGAGPAPGAPRTNPQLAQLLRYASDTA</sequence>
<name>A0A840RBM7_9NEIS</name>